<evidence type="ECO:0000313" key="2">
    <source>
        <dbReference type="Proteomes" id="UP000183200"/>
    </source>
</evidence>
<reference evidence="2" key="1">
    <citation type="submission" date="2016-10" db="EMBL/GenBank/DDBJ databases">
        <authorList>
            <person name="Varghese N."/>
            <person name="Submissions S."/>
        </authorList>
    </citation>
    <scope>NUCLEOTIDE SEQUENCE [LARGE SCALE GENOMIC DNA]</scope>
    <source>
        <strain evidence="2">DSM 19110</strain>
    </source>
</reference>
<dbReference type="EMBL" id="FNGY01000004">
    <property type="protein sequence ID" value="SDM59686.1"/>
    <property type="molecule type" value="Genomic_DNA"/>
</dbReference>
<dbReference type="AlphaFoldDB" id="A0A1G9UIF0"/>
<accession>A0A1G9UIF0</accession>
<proteinExistence type="predicted"/>
<dbReference type="Proteomes" id="UP000183200">
    <property type="component" value="Unassembled WGS sequence"/>
</dbReference>
<gene>
    <name evidence="1" type="ORF">SAMN05421820_104182</name>
</gene>
<sequence>MKSHKRKLKKLQKIDPLSHFYKFGMTAEDIQASILDSLSPFFSDQNILKKYSMTTLATDWLAFLSLEAKDPHVTDSIFSLLKFYNEAKDRDEESCLLQTAEQNPRLLQVLTRFWSLHNNQLNYKTLQIEDFLEESLKVIGQVIEGMIKPYLRVLVQINRIRSRKTISFSEIEGKDLGILVDELLNTKIMDELLIIGVHGIRISQWRNIAYHHNSRLDGGRIFCWCKKDGGNYEFELSRDELADVMIRAINIFSILKLSHTFFIFDNLEQIRTYKIEHPMLREEVMLLDFTVPINSKGFEILDLKVSTKKAILVVRDMDSYSDFDKQAVESITLLYNLWYYSRSTHLRVEYCLFSDELYQVAEIDSSHFEAATQAIKLSSLLPFTKISHSKKKYQREDPIASFVLSENLKKIDIPFLSQKGKPMTIREFIVEFSENSFCNFMLLDTEGSNEVKINISRDGVICHGNIGKGEILLSLMGPLFDDSVRGAIKELLISLTSLYKKMELKASIIHRLRESPYYQGKKIILRDQKS</sequence>
<evidence type="ECO:0000313" key="1">
    <source>
        <dbReference type="EMBL" id="SDM59686.1"/>
    </source>
</evidence>
<dbReference type="RefSeq" id="WP_074607374.1">
    <property type="nucleotide sequence ID" value="NZ_FNGY01000004.1"/>
</dbReference>
<protein>
    <submittedName>
        <fullName evidence="1">Uncharacterized protein</fullName>
    </submittedName>
</protein>
<organism evidence="1 2">
    <name type="scientific">Pedobacter steynii</name>
    <dbReference type="NCBI Taxonomy" id="430522"/>
    <lineage>
        <taxon>Bacteria</taxon>
        <taxon>Pseudomonadati</taxon>
        <taxon>Bacteroidota</taxon>
        <taxon>Sphingobacteriia</taxon>
        <taxon>Sphingobacteriales</taxon>
        <taxon>Sphingobacteriaceae</taxon>
        <taxon>Pedobacter</taxon>
    </lineage>
</organism>
<keyword evidence="2" id="KW-1185">Reference proteome</keyword>
<name>A0A1G9UIF0_9SPHI</name>
<dbReference type="OrthoDB" id="2575320at2"/>